<feature type="domain" description="D-isomer specific 2-hydroxyacid dehydrogenase NAD-binding" evidence="6">
    <location>
        <begin position="110"/>
        <end position="295"/>
    </location>
</feature>
<dbReference type="PANTHER" id="PTHR10996">
    <property type="entry name" value="2-HYDROXYACID DEHYDROGENASE-RELATED"/>
    <property type="match status" value="1"/>
</dbReference>
<evidence type="ECO:0000256" key="4">
    <source>
        <dbReference type="RuleBase" id="RU003719"/>
    </source>
</evidence>
<dbReference type="InterPro" id="IPR050223">
    <property type="entry name" value="D-isomer_2-hydroxyacid_DH"/>
</dbReference>
<dbReference type="RefSeq" id="WP_156573323.1">
    <property type="nucleotide sequence ID" value="NZ_CP046415.1"/>
</dbReference>
<protein>
    <submittedName>
        <fullName evidence="7">Hydroxyacid dehydrogenase</fullName>
    </submittedName>
</protein>
<dbReference type="GO" id="GO:0008465">
    <property type="term" value="F:hydroxypyruvate reductase (NADH) activity"/>
    <property type="evidence" value="ECO:0007669"/>
    <property type="project" value="TreeGrafter"/>
</dbReference>
<dbReference type="Proteomes" id="UP000427716">
    <property type="component" value="Chromosome"/>
</dbReference>
<evidence type="ECO:0000313" key="8">
    <source>
        <dbReference type="Proteomes" id="UP000427716"/>
    </source>
</evidence>
<dbReference type="InterPro" id="IPR036291">
    <property type="entry name" value="NAD(P)-bd_dom_sf"/>
</dbReference>
<keyword evidence="8" id="KW-1185">Reference proteome</keyword>
<dbReference type="SUPFAM" id="SSF51735">
    <property type="entry name" value="NAD(P)-binding Rossmann-fold domains"/>
    <property type="match status" value="1"/>
</dbReference>
<keyword evidence="2 4" id="KW-0560">Oxidoreductase</keyword>
<dbReference type="SUPFAM" id="SSF52283">
    <property type="entry name" value="Formate/glycerate dehydrogenase catalytic domain-like"/>
    <property type="match status" value="1"/>
</dbReference>
<evidence type="ECO:0000259" key="6">
    <source>
        <dbReference type="Pfam" id="PF02826"/>
    </source>
</evidence>
<dbReference type="EMBL" id="CP046415">
    <property type="protein sequence ID" value="QGT78094.1"/>
    <property type="molecule type" value="Genomic_DNA"/>
</dbReference>
<keyword evidence="3" id="KW-0520">NAD</keyword>
<organism evidence="7 8">
    <name type="scientific">Guyparkeria halophila</name>
    <dbReference type="NCBI Taxonomy" id="47960"/>
    <lineage>
        <taxon>Bacteria</taxon>
        <taxon>Pseudomonadati</taxon>
        <taxon>Pseudomonadota</taxon>
        <taxon>Gammaproteobacteria</taxon>
        <taxon>Chromatiales</taxon>
        <taxon>Thioalkalibacteraceae</taxon>
        <taxon>Guyparkeria</taxon>
    </lineage>
</organism>
<evidence type="ECO:0000313" key="7">
    <source>
        <dbReference type="EMBL" id="QGT78094.1"/>
    </source>
</evidence>
<evidence type="ECO:0000256" key="3">
    <source>
        <dbReference type="ARBA" id="ARBA00023027"/>
    </source>
</evidence>
<feature type="domain" description="D-isomer specific 2-hydroxyacid dehydrogenase catalytic" evidence="5">
    <location>
        <begin position="6"/>
        <end position="327"/>
    </location>
</feature>
<dbReference type="InterPro" id="IPR006140">
    <property type="entry name" value="D-isomer_DH_NAD-bd"/>
</dbReference>
<dbReference type="InterPro" id="IPR006139">
    <property type="entry name" value="D-isomer_2_OHA_DH_cat_dom"/>
</dbReference>
<evidence type="ECO:0000256" key="2">
    <source>
        <dbReference type="ARBA" id="ARBA00023002"/>
    </source>
</evidence>
<dbReference type="Pfam" id="PF00389">
    <property type="entry name" value="2-Hacid_dh"/>
    <property type="match status" value="1"/>
</dbReference>
<comment type="similarity">
    <text evidence="1 4">Belongs to the D-isomer specific 2-hydroxyacid dehydrogenase family.</text>
</comment>
<reference evidence="7 8" key="1">
    <citation type="submission" date="2019-11" db="EMBL/GenBank/DDBJ databases">
        <authorList>
            <person name="Zhang J."/>
            <person name="Sun C."/>
        </authorList>
    </citation>
    <scope>NUCLEOTIDE SEQUENCE [LARGE SCALE GENOMIC DNA]</scope>
    <source>
        <strain evidence="8">sp2</strain>
    </source>
</reference>
<dbReference type="Gene3D" id="3.40.50.720">
    <property type="entry name" value="NAD(P)-binding Rossmann-like Domain"/>
    <property type="match status" value="2"/>
</dbReference>
<dbReference type="PANTHER" id="PTHR10996:SF257">
    <property type="entry name" value="GLYOXYLATE REDUCTASE 1"/>
    <property type="match status" value="1"/>
</dbReference>
<proteinExistence type="inferred from homology"/>
<evidence type="ECO:0000256" key="1">
    <source>
        <dbReference type="ARBA" id="ARBA00005854"/>
    </source>
</evidence>
<dbReference type="Pfam" id="PF02826">
    <property type="entry name" value="2-Hacid_dh_C"/>
    <property type="match status" value="1"/>
</dbReference>
<dbReference type="AlphaFoldDB" id="A0A6I6D3C1"/>
<dbReference type="PROSITE" id="PS00671">
    <property type="entry name" value="D_2_HYDROXYACID_DH_3"/>
    <property type="match status" value="1"/>
</dbReference>
<dbReference type="InterPro" id="IPR029753">
    <property type="entry name" value="D-isomer_DH_CS"/>
</dbReference>
<evidence type="ECO:0000259" key="5">
    <source>
        <dbReference type="Pfam" id="PF00389"/>
    </source>
</evidence>
<dbReference type="GO" id="GO:0051287">
    <property type="term" value="F:NAD binding"/>
    <property type="evidence" value="ECO:0007669"/>
    <property type="project" value="InterPro"/>
</dbReference>
<dbReference type="InterPro" id="IPR029752">
    <property type="entry name" value="D-isomer_DH_CS1"/>
</dbReference>
<dbReference type="CDD" id="cd12157">
    <property type="entry name" value="PTDH"/>
    <property type="match status" value="1"/>
</dbReference>
<gene>
    <name evidence="7" type="ORF">GM160_03835</name>
</gene>
<sequence length="335" mass="36596">MSKPKVVLTHWVHPEVIELLQTRCEVVANPTRETLSAEEIRRRTADADAIMVFMPDSIDTAFLDACPHLRVVGAALKGYDNFDVQACTQRGIWFTIVPDLLTVPTAELTIGLMLAAGRRMLEGDRFVRSGEFAGWRPQLYGTGLADTTVGIIGMGAVGRAIAKRLAAFDTRILYTDPVPLSRQEEAAWQAEAVALPKLLSRSDYVIPMLPIKPETLHLIDSDALAQMRDGTILVNACRGSVVDEASVAQALDTGKLAAYAADVFELEEWARPERPREIPPALLEHPHTFFTPHSGSAVDAVRRDIALEAARNILQALAGDRPHGALNDPQVRKGA</sequence>
<dbReference type="GO" id="GO:0005829">
    <property type="term" value="C:cytosol"/>
    <property type="evidence" value="ECO:0007669"/>
    <property type="project" value="TreeGrafter"/>
</dbReference>
<accession>A0A6I6D3C1</accession>
<name>A0A6I6D3C1_9GAMM</name>
<dbReference type="KEGG" id="ghl:GM160_03835"/>
<dbReference type="GO" id="GO:0030267">
    <property type="term" value="F:glyoxylate reductase (NADPH) activity"/>
    <property type="evidence" value="ECO:0007669"/>
    <property type="project" value="TreeGrafter"/>
</dbReference>
<dbReference type="PROSITE" id="PS00065">
    <property type="entry name" value="D_2_HYDROXYACID_DH_1"/>
    <property type="match status" value="1"/>
</dbReference>